<dbReference type="STRING" id="145388.A0A0D2LQ48"/>
<name>A0A0D2LQ48_9CHLO</name>
<dbReference type="GeneID" id="25733598"/>
<feature type="non-terminal residue" evidence="1">
    <location>
        <position position="169"/>
    </location>
</feature>
<sequence length="169" mass="17619">MSVFSLALRTLEERASEDSRSWQEQFAALGGAPSDSVKPPCLGAPAPPPAAAPAPCSCCCGPADDLDKSFVVDPTLSATNACGYAVFQGLPSPSDFWAAVVAARCSAVVVLGHDDRHVRAFFKSSDPEQTSIALPNGRTLRSVHRVPFPAEGLVVRQLEVAGPSGEGEL</sequence>
<organism evidence="1 2">
    <name type="scientific">Monoraphidium neglectum</name>
    <dbReference type="NCBI Taxonomy" id="145388"/>
    <lineage>
        <taxon>Eukaryota</taxon>
        <taxon>Viridiplantae</taxon>
        <taxon>Chlorophyta</taxon>
        <taxon>core chlorophytes</taxon>
        <taxon>Chlorophyceae</taxon>
        <taxon>CS clade</taxon>
        <taxon>Sphaeropleales</taxon>
        <taxon>Selenastraceae</taxon>
        <taxon>Monoraphidium</taxon>
    </lineage>
</organism>
<dbReference type="AlphaFoldDB" id="A0A0D2LQ48"/>
<keyword evidence="2" id="KW-1185">Reference proteome</keyword>
<dbReference type="OrthoDB" id="8815311at2759"/>
<protein>
    <submittedName>
        <fullName evidence="1">Uncharacterized protein</fullName>
    </submittedName>
</protein>
<dbReference type="Proteomes" id="UP000054498">
    <property type="component" value="Unassembled WGS sequence"/>
</dbReference>
<reference evidence="1 2" key="1">
    <citation type="journal article" date="2013" name="BMC Genomics">
        <title>Reconstruction of the lipid metabolism for the microalga Monoraphidium neglectum from its genome sequence reveals characteristics suitable for biofuel production.</title>
        <authorList>
            <person name="Bogen C."/>
            <person name="Al-Dilaimi A."/>
            <person name="Albersmeier A."/>
            <person name="Wichmann J."/>
            <person name="Grundmann M."/>
            <person name="Rupp O."/>
            <person name="Lauersen K.J."/>
            <person name="Blifernez-Klassen O."/>
            <person name="Kalinowski J."/>
            <person name="Goesmann A."/>
            <person name="Mussgnug J.H."/>
            <person name="Kruse O."/>
        </authorList>
    </citation>
    <scope>NUCLEOTIDE SEQUENCE [LARGE SCALE GENOMIC DNA]</scope>
    <source>
        <strain evidence="1 2">SAG 48.87</strain>
    </source>
</reference>
<gene>
    <name evidence="1" type="ORF">MNEG_15892</name>
</gene>
<evidence type="ECO:0000313" key="2">
    <source>
        <dbReference type="Proteomes" id="UP000054498"/>
    </source>
</evidence>
<proteinExistence type="predicted"/>
<evidence type="ECO:0000313" key="1">
    <source>
        <dbReference type="EMBL" id="KIY92071.1"/>
    </source>
</evidence>
<dbReference type="RefSeq" id="XP_013891091.1">
    <property type="nucleotide sequence ID" value="XM_014035637.1"/>
</dbReference>
<dbReference type="EMBL" id="KK105985">
    <property type="protein sequence ID" value="KIY92071.1"/>
    <property type="molecule type" value="Genomic_DNA"/>
</dbReference>
<accession>A0A0D2LQ48</accession>
<dbReference type="KEGG" id="mng:MNEG_15892"/>